<feature type="coiled-coil region" evidence="3">
    <location>
        <begin position="257"/>
        <end position="295"/>
    </location>
</feature>
<dbReference type="GeneTree" id="ENSGT00390000004985"/>
<evidence type="ECO:0000256" key="1">
    <source>
        <dbReference type="ARBA" id="ARBA00023054"/>
    </source>
</evidence>
<comment type="similarity">
    <text evidence="2">Belongs to the FAM81 family.</text>
</comment>
<keyword evidence="1 3" id="KW-0175">Coiled coil</keyword>
<dbReference type="AlphaFoldDB" id="A0A8C4TGT5"/>
<dbReference type="PANTHER" id="PTHR22420:SF2">
    <property type="entry name" value="PROTEIN FAM81A"/>
    <property type="match status" value="1"/>
</dbReference>
<feature type="coiled-coil region" evidence="3">
    <location>
        <begin position="88"/>
        <end position="115"/>
    </location>
</feature>
<dbReference type="PANTHER" id="PTHR22420">
    <property type="entry name" value="PROTEIN FAM81A"/>
    <property type="match status" value="1"/>
</dbReference>
<dbReference type="Ensembl" id="ENSECRT00000032073.1">
    <property type="protein sequence ID" value="ENSECRP00000031405.1"/>
    <property type="gene ID" value="ENSECRG00000021279.1"/>
</dbReference>
<evidence type="ECO:0000256" key="2">
    <source>
        <dbReference type="ARBA" id="ARBA00046344"/>
    </source>
</evidence>
<reference evidence="4" key="1">
    <citation type="submission" date="2021-06" db="EMBL/GenBank/DDBJ databases">
        <authorList>
            <consortium name="Wellcome Sanger Institute Data Sharing"/>
        </authorList>
    </citation>
    <scope>NUCLEOTIDE SEQUENCE [LARGE SCALE GENOMIC DNA]</scope>
</reference>
<proteinExistence type="inferred from homology"/>
<evidence type="ECO:0000256" key="3">
    <source>
        <dbReference type="SAM" id="Coils"/>
    </source>
</evidence>
<protein>
    <submittedName>
        <fullName evidence="4">Family with sequence similarity 81 member A</fullName>
    </submittedName>
</protein>
<dbReference type="InterPro" id="IPR029619">
    <property type="entry name" value="FAM81"/>
</dbReference>
<sequence length="383" mass="44539">MSQWSSDTKWQWSRFFRNANSVLKSHLLQAKEMPPDASVNRADQLEDRLWIHEKKAATLAEQAFRMKEEIADSLRDMQSKGAAEQVARQVLEEHIRKITAIVRQLNRDIVVLQEQIIARDNVNLGNNAVVKNLEMQHISSLGDLRGRIARCDASIARLSADLKSTYEGIQNLSNEQKSNKEILETRIKDTENQFISRIEFCMAQHDAKMKMTQESGTHQLQLFDSKVKKTADDLKAQIDVLQMWVEKEQKRTVMEFLQKTEQMSSFLKNRMESSEKALEDKYNKLSMKLQKMNDTQKMNSGSQSAKQTEEKLNTRIGKIEKRLWDEMQNMREETNSGFTAIHESLCSLRQIMETKVKIETTQLQKQIRQVKMMAQPIWRDSQG</sequence>
<dbReference type="Proteomes" id="UP000694620">
    <property type="component" value="Chromosome 17"/>
</dbReference>
<accession>A0A8C4TGT5</accession>
<reference evidence="4" key="2">
    <citation type="submission" date="2025-08" db="UniProtKB">
        <authorList>
            <consortium name="Ensembl"/>
        </authorList>
    </citation>
    <scope>IDENTIFICATION</scope>
</reference>
<gene>
    <name evidence="4" type="primary">FAM81A</name>
</gene>
<name>A0A8C4TGT5_ERPCA</name>
<evidence type="ECO:0000313" key="5">
    <source>
        <dbReference type="Proteomes" id="UP000694620"/>
    </source>
</evidence>
<evidence type="ECO:0000313" key="4">
    <source>
        <dbReference type="Ensembl" id="ENSECRP00000031405.1"/>
    </source>
</evidence>
<reference evidence="4" key="3">
    <citation type="submission" date="2025-09" db="UniProtKB">
        <authorList>
            <consortium name="Ensembl"/>
        </authorList>
    </citation>
    <scope>IDENTIFICATION</scope>
</reference>
<organism evidence="4 5">
    <name type="scientific">Erpetoichthys calabaricus</name>
    <name type="common">Rope fish</name>
    <name type="synonym">Calamoichthys calabaricus</name>
    <dbReference type="NCBI Taxonomy" id="27687"/>
    <lineage>
        <taxon>Eukaryota</taxon>
        <taxon>Metazoa</taxon>
        <taxon>Chordata</taxon>
        <taxon>Craniata</taxon>
        <taxon>Vertebrata</taxon>
        <taxon>Euteleostomi</taxon>
        <taxon>Actinopterygii</taxon>
        <taxon>Polypteriformes</taxon>
        <taxon>Polypteridae</taxon>
        <taxon>Erpetoichthys</taxon>
    </lineage>
</organism>
<keyword evidence="5" id="KW-1185">Reference proteome</keyword>